<sequence length="293" mass="31818">MPKATGAQLRVIRDADFLPRLIRWGPGEFTDLTTSAHGSKSPIVCGIWNADDVEDGTESFVAECNLSNKKSAGESIWKDVASGKTFRADAGSVIWFAKGSESILVYSKGLSTFYVESTPRETTRINLSSEELRQRIAKLEAINELEIKNAVQPSHNGGDASFSQESPGLEVVSISGHQVTCQNGKTYVNLVPHDKIEQPLSIDMVKAVNSLGDRLRDGINEANQFMASGEPLLTATGQGREVIINFGGPSPDGLRRVFSNHMIVSGFSIGRQDVLEAVRLLLESLLTIEIAEE</sequence>
<accession>A0A8J2ITF7</accession>
<gene>
    <name evidence="1" type="ORF">FEQUK3_LOCUS8352</name>
</gene>
<comment type="caution">
    <text evidence="1">The sequence shown here is derived from an EMBL/GenBank/DDBJ whole genome shotgun (WGS) entry which is preliminary data.</text>
</comment>
<evidence type="ECO:0000313" key="2">
    <source>
        <dbReference type="Proteomes" id="UP000693738"/>
    </source>
</evidence>
<dbReference type="Proteomes" id="UP000693738">
    <property type="component" value="Unassembled WGS sequence"/>
</dbReference>
<name>A0A8J2ITF7_FUSEQ</name>
<proteinExistence type="predicted"/>
<organism evidence="1 2">
    <name type="scientific">Fusarium equiseti</name>
    <name type="common">Fusarium scirpi</name>
    <dbReference type="NCBI Taxonomy" id="61235"/>
    <lineage>
        <taxon>Eukaryota</taxon>
        <taxon>Fungi</taxon>
        <taxon>Dikarya</taxon>
        <taxon>Ascomycota</taxon>
        <taxon>Pezizomycotina</taxon>
        <taxon>Sordariomycetes</taxon>
        <taxon>Hypocreomycetidae</taxon>
        <taxon>Hypocreales</taxon>
        <taxon>Nectriaceae</taxon>
        <taxon>Fusarium</taxon>
        <taxon>Fusarium incarnatum-equiseti species complex</taxon>
    </lineage>
</organism>
<dbReference type="AlphaFoldDB" id="A0A8J2ITF7"/>
<dbReference type="EMBL" id="CAJSTJ010000151">
    <property type="protein sequence ID" value="CAG7562635.1"/>
    <property type="molecule type" value="Genomic_DNA"/>
</dbReference>
<evidence type="ECO:0000313" key="1">
    <source>
        <dbReference type="EMBL" id="CAG7562635.1"/>
    </source>
</evidence>
<reference evidence="1" key="1">
    <citation type="submission" date="2021-05" db="EMBL/GenBank/DDBJ databases">
        <authorList>
            <person name="Khan N."/>
        </authorList>
    </citation>
    <scope>NUCLEOTIDE SEQUENCE</scope>
</reference>
<protein>
    <submittedName>
        <fullName evidence="1">Uncharacterized protein</fullName>
    </submittedName>
</protein>